<comment type="caution">
    <text evidence="2">The sequence shown here is derived from an EMBL/GenBank/DDBJ whole genome shotgun (WGS) entry which is preliminary data.</text>
</comment>
<dbReference type="Proteomes" id="UP000265692">
    <property type="component" value="Unassembled WGS sequence"/>
</dbReference>
<keyword evidence="3" id="KW-1185">Reference proteome</keyword>
<feature type="compositionally biased region" description="Polar residues" evidence="1">
    <location>
        <begin position="28"/>
        <end position="40"/>
    </location>
</feature>
<organism evidence="2 3">
    <name type="scientific">Ureibacillus yapensis</name>
    <dbReference type="NCBI Taxonomy" id="2304605"/>
    <lineage>
        <taxon>Bacteria</taxon>
        <taxon>Bacillati</taxon>
        <taxon>Bacillota</taxon>
        <taxon>Bacilli</taxon>
        <taxon>Bacillales</taxon>
        <taxon>Caryophanaceae</taxon>
        <taxon>Ureibacillus</taxon>
    </lineage>
</organism>
<protein>
    <submittedName>
        <fullName evidence="2">Gamma-type small acid-soluble spore protein</fullName>
    </submittedName>
</protein>
<dbReference type="OrthoDB" id="2740195at2"/>
<reference evidence="2 3" key="1">
    <citation type="submission" date="2018-08" db="EMBL/GenBank/DDBJ databases">
        <title>Lysinibacillus sp. YLB-03 draft genome sequence.</title>
        <authorList>
            <person name="Yu L."/>
        </authorList>
    </citation>
    <scope>NUCLEOTIDE SEQUENCE [LARGE SCALE GENOMIC DNA]</scope>
    <source>
        <strain evidence="2 3">YLB-03</strain>
    </source>
</reference>
<evidence type="ECO:0000256" key="1">
    <source>
        <dbReference type="SAM" id="MobiDB-lite"/>
    </source>
</evidence>
<dbReference type="EMBL" id="QWEI01000008">
    <property type="protein sequence ID" value="RHW34796.1"/>
    <property type="molecule type" value="Genomic_DNA"/>
</dbReference>
<feature type="region of interest" description="Disordered" evidence="1">
    <location>
        <begin position="1"/>
        <end position="66"/>
    </location>
</feature>
<proteinExistence type="predicted"/>
<gene>
    <name evidence="2" type="ORF">D1B33_13805</name>
</gene>
<evidence type="ECO:0000313" key="3">
    <source>
        <dbReference type="Proteomes" id="UP000265692"/>
    </source>
</evidence>
<accession>A0A396S527</accession>
<evidence type="ECO:0000313" key="2">
    <source>
        <dbReference type="EMBL" id="RHW34796.1"/>
    </source>
</evidence>
<dbReference type="AlphaFoldDB" id="A0A396S527"/>
<sequence length="66" mass="6973">MGGSFGAGKTSSGTDIQQVREEIAQESAPFSVQNQQQGSAGKTMAGTDVAAVRRQNQQAEQGKRQF</sequence>
<name>A0A396S527_9BACL</name>